<keyword evidence="3" id="KW-0012">Acyltransferase</keyword>
<dbReference type="AlphaFoldDB" id="A0A1M6IL24"/>
<protein>
    <submittedName>
        <fullName evidence="3">2-oxoacid dehydrogenases acyltransferase (Catalytic domain)</fullName>
    </submittedName>
</protein>
<keyword evidence="1" id="KW-0472">Membrane</keyword>
<feature type="domain" description="2-oxoacid dehydrogenase acyltransferase catalytic" evidence="2">
    <location>
        <begin position="215"/>
        <end position="297"/>
    </location>
</feature>
<dbReference type="Proteomes" id="UP000184080">
    <property type="component" value="Unassembled WGS sequence"/>
</dbReference>
<reference evidence="3 4" key="1">
    <citation type="submission" date="2016-11" db="EMBL/GenBank/DDBJ databases">
        <authorList>
            <person name="Jaros S."/>
            <person name="Januszkiewicz K."/>
            <person name="Wedrychowicz H."/>
        </authorList>
    </citation>
    <scope>NUCLEOTIDE SEQUENCE [LARGE SCALE GENOMIC DNA]</scope>
    <source>
        <strain evidence="3 4">DSM 21864</strain>
    </source>
</reference>
<accession>A0A1M6IL24</accession>
<keyword evidence="4" id="KW-1185">Reference proteome</keyword>
<dbReference type="Pfam" id="PF00198">
    <property type="entry name" value="2-oxoacid_dh"/>
    <property type="match status" value="1"/>
</dbReference>
<name>A0A1M6IL24_9CLOT</name>
<dbReference type="STRING" id="1121298.SAMN05444401_2869"/>
<dbReference type="SUPFAM" id="SSF52777">
    <property type="entry name" value="CoA-dependent acyltransferases"/>
    <property type="match status" value="1"/>
</dbReference>
<dbReference type="InterPro" id="IPR001078">
    <property type="entry name" value="2-oxoacid_DH_actylTfrase"/>
</dbReference>
<dbReference type="OrthoDB" id="356891at2"/>
<sequence>METNKNINNPIITEVPAKKKPRQGVNFRKDGYLLRNITSMQKLLPYIFKTRTESLVYSPEQIDFTSAREYIKRKNKENPGLNLGTFHVVIAALVRTMAVYPYLNRFISGKKIYARNYISFSFIVLKNIGGKVDETNAKLYFNKTDTLFEVSKKIQENIEYCRSNAAKDDDKLMAFVSKLPSPIISFIVFTLRKINDWGLLPKSFIDTDPLFTSAFISNLGSIGHGALNHHLYEWGNSSIFITMGNINKTTVTDSEGNTSNKSTLDIVFTIDERIAYGHYLVKALKHFKALMKHPEKLELPPEVIVEDDGM</sequence>
<evidence type="ECO:0000313" key="3">
    <source>
        <dbReference type="EMBL" id="SHJ35093.1"/>
    </source>
</evidence>
<dbReference type="GO" id="GO:0016746">
    <property type="term" value="F:acyltransferase activity"/>
    <property type="evidence" value="ECO:0007669"/>
    <property type="project" value="UniProtKB-KW"/>
</dbReference>
<dbReference type="EMBL" id="FQZO01000004">
    <property type="protein sequence ID" value="SHJ35093.1"/>
    <property type="molecule type" value="Genomic_DNA"/>
</dbReference>
<feature type="transmembrane region" description="Helical" evidence="1">
    <location>
        <begin position="81"/>
        <end position="103"/>
    </location>
</feature>
<organism evidence="3 4">
    <name type="scientific">Clostridium amylolyticum</name>
    <dbReference type="NCBI Taxonomy" id="1121298"/>
    <lineage>
        <taxon>Bacteria</taxon>
        <taxon>Bacillati</taxon>
        <taxon>Bacillota</taxon>
        <taxon>Clostridia</taxon>
        <taxon>Eubacteriales</taxon>
        <taxon>Clostridiaceae</taxon>
        <taxon>Clostridium</taxon>
    </lineage>
</organism>
<evidence type="ECO:0000313" key="4">
    <source>
        <dbReference type="Proteomes" id="UP000184080"/>
    </source>
</evidence>
<evidence type="ECO:0000259" key="2">
    <source>
        <dbReference type="Pfam" id="PF00198"/>
    </source>
</evidence>
<dbReference type="RefSeq" id="WP_073007988.1">
    <property type="nucleotide sequence ID" value="NZ_FQZO01000004.1"/>
</dbReference>
<evidence type="ECO:0000256" key="1">
    <source>
        <dbReference type="SAM" id="Phobius"/>
    </source>
</evidence>
<dbReference type="InterPro" id="IPR023213">
    <property type="entry name" value="CAT-like_dom_sf"/>
</dbReference>
<gene>
    <name evidence="3" type="ORF">SAMN05444401_2869</name>
</gene>
<proteinExistence type="predicted"/>
<keyword evidence="3" id="KW-0808">Transferase</keyword>
<dbReference type="Gene3D" id="3.30.559.10">
    <property type="entry name" value="Chloramphenicol acetyltransferase-like domain"/>
    <property type="match status" value="1"/>
</dbReference>
<keyword evidence="1" id="KW-1133">Transmembrane helix</keyword>
<keyword evidence="1" id="KW-0812">Transmembrane</keyword>